<dbReference type="Pfam" id="PF14497">
    <property type="entry name" value="GST_C_3"/>
    <property type="match status" value="1"/>
</dbReference>
<dbReference type="Pfam" id="PF02798">
    <property type="entry name" value="GST_N"/>
    <property type="match status" value="1"/>
</dbReference>
<dbReference type="InterPro" id="IPR004045">
    <property type="entry name" value="Glutathione_S-Trfase_N"/>
</dbReference>
<dbReference type="KEGG" id="snan:I6N98_06530"/>
<feature type="domain" description="GST N-terminal" evidence="1">
    <location>
        <begin position="2"/>
        <end position="80"/>
    </location>
</feature>
<accession>A0A7T4R2X7</accession>
<proteinExistence type="predicted"/>
<sequence>MPNYTLTYFDIDGGRGDPIRLAFHIAGIPLDDRRIGFEQFAQLKPTLPFGVIPVLEIDGQPVTQSNAILRYIGKQADLYPTDPVQALYCDEAMDALEDTTHFVVQTFGLEGEALKTARENLAKGKLKAYLAGLEDLLQRGGGEYFADGRLTVADLKVFVQTRSLRAGNLEHLPADLVDTAAPKLVEHMQRIANDPRVAGYYSQRA</sequence>
<dbReference type="PANTHER" id="PTHR11571:SF252">
    <property type="entry name" value="GLUTATHIONE S-TRANSFERASE"/>
    <property type="match status" value="1"/>
</dbReference>
<organism evidence="3 4">
    <name type="scientific">Spongiibacter nanhainus</name>
    <dbReference type="NCBI Taxonomy" id="2794344"/>
    <lineage>
        <taxon>Bacteria</taxon>
        <taxon>Pseudomonadati</taxon>
        <taxon>Pseudomonadota</taxon>
        <taxon>Gammaproteobacteria</taxon>
        <taxon>Cellvibrionales</taxon>
        <taxon>Spongiibacteraceae</taxon>
        <taxon>Spongiibacter</taxon>
    </lineage>
</organism>
<dbReference type="PROSITE" id="PS50405">
    <property type="entry name" value="GST_CTER"/>
    <property type="match status" value="1"/>
</dbReference>
<gene>
    <name evidence="3" type="ORF">I6N98_06530</name>
</gene>
<dbReference type="Gene3D" id="1.20.1050.10">
    <property type="match status" value="1"/>
</dbReference>
<dbReference type="PANTHER" id="PTHR11571">
    <property type="entry name" value="GLUTATHIONE S-TRANSFERASE"/>
    <property type="match status" value="1"/>
</dbReference>
<dbReference type="PROSITE" id="PS50404">
    <property type="entry name" value="GST_NTER"/>
    <property type="match status" value="1"/>
</dbReference>
<dbReference type="SUPFAM" id="SSF47616">
    <property type="entry name" value="GST C-terminal domain-like"/>
    <property type="match status" value="1"/>
</dbReference>
<dbReference type="EMBL" id="CP066167">
    <property type="protein sequence ID" value="QQD19501.1"/>
    <property type="molecule type" value="Genomic_DNA"/>
</dbReference>
<dbReference type="InterPro" id="IPR040079">
    <property type="entry name" value="Glutathione_S-Trfase"/>
</dbReference>
<keyword evidence="4" id="KW-1185">Reference proteome</keyword>
<dbReference type="SFLD" id="SFLDG01205">
    <property type="entry name" value="AMPS.1"/>
    <property type="match status" value="1"/>
</dbReference>
<dbReference type="SFLD" id="SFLDS00019">
    <property type="entry name" value="Glutathione_Transferase_(cytos"/>
    <property type="match status" value="1"/>
</dbReference>
<dbReference type="InterPro" id="IPR004046">
    <property type="entry name" value="GST_C"/>
</dbReference>
<dbReference type="CDD" id="cd03039">
    <property type="entry name" value="GST_N_Sigma_like"/>
    <property type="match status" value="1"/>
</dbReference>
<dbReference type="SFLD" id="SFLDG00363">
    <property type="entry name" value="AMPS_(cytGST):_Alpha-__Mu-__Pi"/>
    <property type="match status" value="1"/>
</dbReference>
<dbReference type="SUPFAM" id="SSF52833">
    <property type="entry name" value="Thioredoxin-like"/>
    <property type="match status" value="1"/>
</dbReference>
<dbReference type="InterPro" id="IPR010987">
    <property type="entry name" value="Glutathione-S-Trfase_C-like"/>
</dbReference>
<evidence type="ECO:0000259" key="1">
    <source>
        <dbReference type="PROSITE" id="PS50404"/>
    </source>
</evidence>
<dbReference type="AlphaFoldDB" id="A0A7T4R2X7"/>
<keyword evidence="3" id="KW-0808">Transferase</keyword>
<dbReference type="GO" id="GO:0006749">
    <property type="term" value="P:glutathione metabolic process"/>
    <property type="evidence" value="ECO:0007669"/>
    <property type="project" value="TreeGrafter"/>
</dbReference>
<evidence type="ECO:0000313" key="3">
    <source>
        <dbReference type="EMBL" id="QQD19501.1"/>
    </source>
</evidence>
<dbReference type="InterPro" id="IPR036249">
    <property type="entry name" value="Thioredoxin-like_sf"/>
</dbReference>
<dbReference type="InterPro" id="IPR036282">
    <property type="entry name" value="Glutathione-S-Trfase_C_sf"/>
</dbReference>
<protein>
    <submittedName>
        <fullName evidence="3">Glutathione S-transferase family protein</fullName>
    </submittedName>
</protein>
<evidence type="ECO:0000313" key="4">
    <source>
        <dbReference type="Proteomes" id="UP000596063"/>
    </source>
</evidence>
<feature type="domain" description="GST C-terminal" evidence="2">
    <location>
        <begin position="82"/>
        <end position="205"/>
    </location>
</feature>
<dbReference type="InterPro" id="IPR050213">
    <property type="entry name" value="GST_superfamily"/>
</dbReference>
<reference evidence="3 4" key="1">
    <citation type="submission" date="2020-12" db="EMBL/GenBank/DDBJ databases">
        <authorList>
            <person name="Shan Y."/>
        </authorList>
    </citation>
    <scope>NUCLEOTIDE SEQUENCE [LARGE SCALE GENOMIC DNA]</scope>
    <source>
        <strain evidence="4">csc3.9</strain>
    </source>
</reference>
<dbReference type="Gene3D" id="3.40.30.10">
    <property type="entry name" value="Glutaredoxin"/>
    <property type="match status" value="1"/>
</dbReference>
<dbReference type="RefSeq" id="WP_198570985.1">
    <property type="nucleotide sequence ID" value="NZ_CP066167.1"/>
</dbReference>
<name>A0A7T4R2X7_9GAMM</name>
<dbReference type="GO" id="GO:0004364">
    <property type="term" value="F:glutathione transferase activity"/>
    <property type="evidence" value="ECO:0007669"/>
    <property type="project" value="TreeGrafter"/>
</dbReference>
<evidence type="ECO:0000259" key="2">
    <source>
        <dbReference type="PROSITE" id="PS50405"/>
    </source>
</evidence>
<dbReference type="Proteomes" id="UP000596063">
    <property type="component" value="Chromosome"/>
</dbReference>